<evidence type="ECO:0000313" key="2">
    <source>
        <dbReference type="EMBL" id="MBM6759077.1"/>
    </source>
</evidence>
<comment type="caution">
    <text evidence="2">The sequence shown here is derived from an EMBL/GenBank/DDBJ whole genome shotgun (WGS) entry which is preliminary data.</text>
</comment>
<reference evidence="2 3" key="1">
    <citation type="journal article" date="2021" name="Sci. Rep.">
        <title>The distribution of antibiotic resistance genes in chicken gut microbiota commensals.</title>
        <authorList>
            <person name="Juricova H."/>
            <person name="Matiasovicova J."/>
            <person name="Kubasova T."/>
            <person name="Cejkova D."/>
            <person name="Rychlik I."/>
        </authorList>
    </citation>
    <scope>NUCLEOTIDE SEQUENCE [LARGE SCALE GENOMIC DNA]</scope>
    <source>
        <strain evidence="2 3">An801</strain>
    </source>
</reference>
<evidence type="ECO:0000259" key="1">
    <source>
        <dbReference type="Pfam" id="PF00534"/>
    </source>
</evidence>
<dbReference type="PANTHER" id="PTHR46401">
    <property type="entry name" value="GLYCOSYLTRANSFERASE WBBK-RELATED"/>
    <property type="match status" value="1"/>
</dbReference>
<keyword evidence="3" id="KW-1185">Reference proteome</keyword>
<dbReference type="InterPro" id="IPR001296">
    <property type="entry name" value="Glyco_trans_1"/>
</dbReference>
<dbReference type="CDD" id="cd03809">
    <property type="entry name" value="GT4_MtfB-like"/>
    <property type="match status" value="1"/>
</dbReference>
<evidence type="ECO:0000313" key="3">
    <source>
        <dbReference type="Proteomes" id="UP000703295"/>
    </source>
</evidence>
<dbReference type="Pfam" id="PF00534">
    <property type="entry name" value="Glycos_transf_1"/>
    <property type="match status" value="1"/>
</dbReference>
<protein>
    <submittedName>
        <fullName evidence="2">Glycosyltransferase family 4 protein</fullName>
    </submittedName>
</protein>
<dbReference type="PANTHER" id="PTHR46401:SF8">
    <property type="entry name" value="BLL6006 PROTEIN"/>
    <property type="match status" value="1"/>
</dbReference>
<dbReference type="SUPFAM" id="SSF53756">
    <property type="entry name" value="UDP-Glycosyltransferase/glycogen phosphorylase"/>
    <property type="match status" value="1"/>
</dbReference>
<sequence length="389" mass="45751">MVERKRIGLIYSMDKDWIGGTYYILNLISALNTLEDSRKPTIVVICKSKDDFSYVNEYTHYPYLEYSNCQIKKSSFIRRINFLTTLLFNKSWLRYSSFPLKISALYPITCSEMQSRNYTSIAWIPDFQDKVLPHFFTKKDLVLRNLEVKKLISSNIPIVFSSKDAENDFYKYYPQKKKNQTFVIHFSVSLPFQDKSNDKSILNKYNISSPYFFCANQFWAHKNHITLFKSIKILKDKGIYIKILLSGNTNDYRNPNFFSTLEKYIEENNLKENIDILGFIDRKEQLCLMRHSEAIIQPSLFEGWGTTVEDAKSLNKYVILSDISLHREQMTQNVSFFTPLDPNDLAQKIENVLQNKPKLQEYDYNTNIKNFGECFINIIEKVTKSIVNT</sequence>
<organism evidence="2 3">
    <name type="scientific">Bacteroides mediterraneensis</name>
    <dbReference type="NCBI Taxonomy" id="1841856"/>
    <lineage>
        <taxon>Bacteria</taxon>
        <taxon>Pseudomonadati</taxon>
        <taxon>Bacteroidota</taxon>
        <taxon>Bacteroidia</taxon>
        <taxon>Bacteroidales</taxon>
        <taxon>Bacteroidaceae</taxon>
        <taxon>Bacteroides</taxon>
    </lineage>
</organism>
<dbReference type="Proteomes" id="UP000703295">
    <property type="component" value="Unassembled WGS sequence"/>
</dbReference>
<name>A0ABS2EWN6_9BACE</name>
<feature type="domain" description="Glycosyl transferase family 1" evidence="1">
    <location>
        <begin position="209"/>
        <end position="366"/>
    </location>
</feature>
<dbReference type="EMBL" id="JACJJW010000028">
    <property type="protein sequence ID" value="MBM6759077.1"/>
    <property type="molecule type" value="Genomic_DNA"/>
</dbReference>
<proteinExistence type="predicted"/>
<accession>A0ABS2EWN6</accession>
<dbReference type="RefSeq" id="WP_204476247.1">
    <property type="nucleotide sequence ID" value="NZ_JACJJW010000028.1"/>
</dbReference>
<dbReference type="Gene3D" id="3.40.50.2000">
    <property type="entry name" value="Glycogen Phosphorylase B"/>
    <property type="match status" value="1"/>
</dbReference>
<gene>
    <name evidence="2" type="ORF">H6A31_10375</name>
</gene>